<keyword evidence="4" id="KW-0574">Periplasm</keyword>
<dbReference type="PROSITE" id="PS51318">
    <property type="entry name" value="TAT"/>
    <property type="match status" value="1"/>
</dbReference>
<dbReference type="PANTHER" id="PTHR30222:SF17">
    <property type="entry name" value="SPERMIDINE_PUTRESCINE-BINDING PERIPLASMIC PROTEIN"/>
    <property type="match status" value="1"/>
</dbReference>
<dbReference type="InterPro" id="IPR006059">
    <property type="entry name" value="SBP"/>
</dbReference>
<comment type="caution">
    <text evidence="5">The sequence shown here is derived from an EMBL/GenBank/DDBJ whole genome shotgun (WGS) entry which is preliminary data.</text>
</comment>
<keyword evidence="6" id="KW-1185">Reference proteome</keyword>
<dbReference type="Pfam" id="PF13416">
    <property type="entry name" value="SBP_bac_8"/>
    <property type="match status" value="1"/>
</dbReference>
<dbReference type="SUPFAM" id="SSF53850">
    <property type="entry name" value="Periplasmic binding protein-like II"/>
    <property type="match status" value="1"/>
</dbReference>
<keyword evidence="2" id="KW-0813">Transport</keyword>
<evidence type="ECO:0000313" key="5">
    <source>
        <dbReference type="EMBL" id="MDQ0470307.1"/>
    </source>
</evidence>
<evidence type="ECO:0000256" key="2">
    <source>
        <dbReference type="ARBA" id="ARBA00022448"/>
    </source>
</evidence>
<dbReference type="RefSeq" id="WP_307274086.1">
    <property type="nucleotide sequence ID" value="NZ_JAUSVX010000005.1"/>
</dbReference>
<evidence type="ECO:0000313" key="6">
    <source>
        <dbReference type="Proteomes" id="UP001242480"/>
    </source>
</evidence>
<evidence type="ECO:0000256" key="3">
    <source>
        <dbReference type="ARBA" id="ARBA00022729"/>
    </source>
</evidence>
<dbReference type="Proteomes" id="UP001242480">
    <property type="component" value="Unassembled WGS sequence"/>
</dbReference>
<organism evidence="5 6">
    <name type="scientific">Labrys wisconsinensis</name>
    <dbReference type="NCBI Taxonomy" id="425677"/>
    <lineage>
        <taxon>Bacteria</taxon>
        <taxon>Pseudomonadati</taxon>
        <taxon>Pseudomonadota</taxon>
        <taxon>Alphaproteobacteria</taxon>
        <taxon>Hyphomicrobiales</taxon>
        <taxon>Xanthobacteraceae</taxon>
        <taxon>Labrys</taxon>
    </lineage>
</organism>
<dbReference type="EMBL" id="JAUSVX010000005">
    <property type="protein sequence ID" value="MDQ0470307.1"/>
    <property type="molecule type" value="Genomic_DNA"/>
</dbReference>
<dbReference type="InterPro" id="IPR001188">
    <property type="entry name" value="Sperm_putr-bd"/>
</dbReference>
<dbReference type="PRINTS" id="PR00909">
    <property type="entry name" value="SPERMDNBNDNG"/>
</dbReference>
<keyword evidence="3" id="KW-0732">Signal</keyword>
<proteinExistence type="predicted"/>
<comment type="subcellular location">
    <subcellularLocation>
        <location evidence="1">Periplasm</location>
    </subcellularLocation>
</comment>
<reference evidence="5 6" key="1">
    <citation type="submission" date="2023-07" db="EMBL/GenBank/DDBJ databases">
        <title>Genomic Encyclopedia of Type Strains, Phase IV (KMG-IV): sequencing the most valuable type-strain genomes for metagenomic binning, comparative biology and taxonomic classification.</title>
        <authorList>
            <person name="Goeker M."/>
        </authorList>
    </citation>
    <scope>NUCLEOTIDE SEQUENCE [LARGE SCALE GENOMIC DNA]</scope>
    <source>
        <strain evidence="5 6">DSM 19619</strain>
    </source>
</reference>
<dbReference type="PANTHER" id="PTHR30222">
    <property type="entry name" value="SPERMIDINE/PUTRESCINE-BINDING PERIPLASMIC PROTEIN"/>
    <property type="match status" value="1"/>
</dbReference>
<accession>A0ABU0J7R3</accession>
<dbReference type="Gene3D" id="3.40.190.10">
    <property type="entry name" value="Periplasmic binding protein-like II"/>
    <property type="match status" value="2"/>
</dbReference>
<evidence type="ECO:0000256" key="4">
    <source>
        <dbReference type="ARBA" id="ARBA00022764"/>
    </source>
</evidence>
<protein>
    <submittedName>
        <fullName evidence="5">Spermidine/putrescine-binding protein</fullName>
    </submittedName>
</protein>
<sequence>MDEMHRMPWGATTRRSFIRGAAAAMAVTALPRRVAAAGRTLVVANWKGYGSDLDWAIADFKAKTGAEVTHQYFGSEQELLQLLANGGVGQVDVALPNLMYIKPAIDQGLVQPLDTARIPSYGKVSPALRQAVAAADGKVYSVPFVWGTNDLFYNASAIAEKLDSWKALWDPKYKGQIAWVDDPTAAVFIAALALGQDPYNPNLDDVRKALIDLKANMKLIYGSADDVIKSYLNKSVTAGQIWSDTALKIRVQDASIVSLAPKEGSIGWLDNWAIVKDAPNPDLAYAWIEFMTSPAFQVRWATDPDGGSPVPSNADSIAGLDAKTRERLDARPERLDHAVMQKDVPQDKLTDWLELWQTVKAS</sequence>
<evidence type="ECO:0000256" key="1">
    <source>
        <dbReference type="ARBA" id="ARBA00004418"/>
    </source>
</evidence>
<dbReference type="InterPro" id="IPR006311">
    <property type="entry name" value="TAT_signal"/>
</dbReference>
<gene>
    <name evidence="5" type="ORF">QO011_003323</name>
</gene>
<name>A0ABU0J7R3_9HYPH</name>